<dbReference type="GeneID" id="25733094"/>
<keyword evidence="2" id="KW-1133">Transmembrane helix</keyword>
<feature type="transmembrane region" description="Helical" evidence="2">
    <location>
        <begin position="222"/>
        <end position="239"/>
    </location>
</feature>
<evidence type="ECO:0000313" key="3">
    <source>
        <dbReference type="EMBL" id="KIY92530.1"/>
    </source>
</evidence>
<feature type="non-terminal residue" evidence="3">
    <location>
        <position position="1"/>
    </location>
</feature>
<feature type="transmembrane region" description="Helical" evidence="2">
    <location>
        <begin position="251"/>
        <end position="275"/>
    </location>
</feature>
<dbReference type="RefSeq" id="XP_013891550.1">
    <property type="nucleotide sequence ID" value="XM_014036096.1"/>
</dbReference>
<accession>A0A0D2MB19</accession>
<sequence length="336" mass="38791">LDLAYNQPSHLLTAPPRVLAPSDLDPDAWQQQEAERQQRQRLELAVEQARRQHQEQQRQEQQRQERQRQEQQRRQQQEQERVRQQQREQERQRQEQARRQQQEQERQRQEQARRQQQEQERQRQEQARRQQQEQARRRAQQAQAEEQRARRLWQQREGAERSKVEPPCPPWRELFWTALCAVIALAVAALAAALLTLVPWLLGWVAASPLDAALGVIWRRRVLGQAVGTAAMFVVDALYRPVVMFLLVPWTFYLAGGGALGVCFAAAHLALGMIGGTEFGFELDQQFLSQVLMLVSAVLPGGAWVRNGFLIAAMLAVVRLGVLQFGPPLARPINGR</sequence>
<evidence type="ECO:0000313" key="4">
    <source>
        <dbReference type="Proteomes" id="UP000054498"/>
    </source>
</evidence>
<keyword evidence="4" id="KW-1185">Reference proteome</keyword>
<dbReference type="KEGG" id="mng:MNEG_15433"/>
<dbReference type="Proteomes" id="UP000054498">
    <property type="component" value="Unassembled WGS sequence"/>
</dbReference>
<reference evidence="3 4" key="1">
    <citation type="journal article" date="2013" name="BMC Genomics">
        <title>Reconstruction of the lipid metabolism for the microalga Monoraphidium neglectum from its genome sequence reveals characteristics suitable for biofuel production.</title>
        <authorList>
            <person name="Bogen C."/>
            <person name="Al-Dilaimi A."/>
            <person name="Albersmeier A."/>
            <person name="Wichmann J."/>
            <person name="Grundmann M."/>
            <person name="Rupp O."/>
            <person name="Lauersen K.J."/>
            <person name="Blifernez-Klassen O."/>
            <person name="Kalinowski J."/>
            <person name="Goesmann A."/>
            <person name="Mussgnug J.H."/>
            <person name="Kruse O."/>
        </authorList>
    </citation>
    <scope>NUCLEOTIDE SEQUENCE [LARGE SCALE GENOMIC DNA]</scope>
    <source>
        <strain evidence="3 4">SAG 48.87</strain>
    </source>
</reference>
<gene>
    <name evidence="3" type="ORF">MNEG_15433</name>
</gene>
<feature type="non-terminal residue" evidence="3">
    <location>
        <position position="336"/>
    </location>
</feature>
<dbReference type="EMBL" id="KK105538">
    <property type="protein sequence ID" value="KIY92530.1"/>
    <property type="molecule type" value="Genomic_DNA"/>
</dbReference>
<feature type="region of interest" description="Disordered" evidence="1">
    <location>
        <begin position="1"/>
        <end position="141"/>
    </location>
</feature>
<feature type="compositionally biased region" description="Basic and acidic residues" evidence="1">
    <location>
        <begin position="33"/>
        <end position="136"/>
    </location>
</feature>
<name>A0A0D2MB19_9CHLO</name>
<dbReference type="AlphaFoldDB" id="A0A0D2MB19"/>
<evidence type="ECO:0000256" key="2">
    <source>
        <dbReference type="SAM" id="Phobius"/>
    </source>
</evidence>
<proteinExistence type="predicted"/>
<keyword evidence="2" id="KW-0812">Transmembrane</keyword>
<keyword evidence="2" id="KW-0472">Membrane</keyword>
<feature type="compositionally biased region" description="Polar residues" evidence="1">
    <location>
        <begin position="1"/>
        <end position="10"/>
    </location>
</feature>
<organism evidence="3 4">
    <name type="scientific">Monoraphidium neglectum</name>
    <dbReference type="NCBI Taxonomy" id="145388"/>
    <lineage>
        <taxon>Eukaryota</taxon>
        <taxon>Viridiplantae</taxon>
        <taxon>Chlorophyta</taxon>
        <taxon>core chlorophytes</taxon>
        <taxon>Chlorophyceae</taxon>
        <taxon>CS clade</taxon>
        <taxon>Sphaeropleales</taxon>
        <taxon>Selenastraceae</taxon>
        <taxon>Monoraphidium</taxon>
    </lineage>
</organism>
<protein>
    <submittedName>
        <fullName evidence="3">Uncharacterized protein</fullName>
    </submittedName>
</protein>
<feature type="transmembrane region" description="Helical" evidence="2">
    <location>
        <begin position="174"/>
        <end position="202"/>
    </location>
</feature>
<evidence type="ECO:0000256" key="1">
    <source>
        <dbReference type="SAM" id="MobiDB-lite"/>
    </source>
</evidence>
<feature type="transmembrane region" description="Helical" evidence="2">
    <location>
        <begin position="287"/>
        <end position="305"/>
    </location>
</feature>